<feature type="domain" description="ATPase AAA-type core" evidence="3">
    <location>
        <begin position="246"/>
        <end position="314"/>
    </location>
</feature>
<dbReference type="GO" id="GO:0005524">
    <property type="term" value="F:ATP binding"/>
    <property type="evidence" value="ECO:0007669"/>
    <property type="project" value="InterPro"/>
</dbReference>
<dbReference type="OrthoDB" id="3237462at2"/>
<dbReference type="Pfam" id="PF12476">
    <property type="entry name" value="DUF3696"/>
    <property type="match status" value="1"/>
</dbReference>
<dbReference type="InterPro" id="IPR003959">
    <property type="entry name" value="ATPase_AAA_core"/>
</dbReference>
<sequence>MLTAVAVTNFKAFQQAEISIGPLTLLSGLNSSGKSTFLQAIALLRQSHDAGTLSPEDDTGGFLLNGELVELGVGRDVRHEAWVPTDSNEGSIEITLTTGDGMNRWSADYGREDDLLLLNTGRTYLMWPHSLSLFDRGFQYLKADRITPAVSYPRSHEVAIRKGFLGSRGEHTVNFLRHHQDEIIATTETRHPQEASPSLLGRTEAWLRELCPGVNLEATGIEGTDTVRLSYRFGTAGISSSNSYRPTNVGFGLTYVLPIVVACLTASPGSLILIENPEAHLHPRGQTAMARLIANTVTSGAQVIVETHSDHVLNGIRVAVKQQILNPSDVTMHYFRQSNGAIEIVSPTVGPTGKLSAWPDGFFDEWDRLLDELID</sequence>
<dbReference type="InterPro" id="IPR027417">
    <property type="entry name" value="P-loop_NTPase"/>
</dbReference>
<comment type="caution">
    <text evidence="4">The sequence shown here is derived from an EMBL/GenBank/DDBJ whole genome shotgun (WGS) entry which is preliminary data.</text>
</comment>
<evidence type="ECO:0000313" key="5">
    <source>
        <dbReference type="Proteomes" id="UP000287547"/>
    </source>
</evidence>
<dbReference type="InterPro" id="IPR041685">
    <property type="entry name" value="AAA_GajA/Old/RecF-like"/>
</dbReference>
<organism evidence="4 5">
    <name type="scientific">Kibdelosporangium aridum</name>
    <dbReference type="NCBI Taxonomy" id="2030"/>
    <lineage>
        <taxon>Bacteria</taxon>
        <taxon>Bacillati</taxon>
        <taxon>Actinomycetota</taxon>
        <taxon>Actinomycetes</taxon>
        <taxon>Pseudonocardiales</taxon>
        <taxon>Pseudonocardiaceae</taxon>
        <taxon>Kibdelosporangium</taxon>
    </lineage>
</organism>
<proteinExistence type="predicted"/>
<gene>
    <name evidence="4" type="ORF">DMH04_50595</name>
</gene>
<dbReference type="Proteomes" id="UP000287547">
    <property type="component" value="Unassembled WGS sequence"/>
</dbReference>
<evidence type="ECO:0000259" key="2">
    <source>
        <dbReference type="Pfam" id="PF13175"/>
    </source>
</evidence>
<dbReference type="Gene3D" id="3.40.50.300">
    <property type="entry name" value="P-loop containing nucleotide triphosphate hydrolases"/>
    <property type="match status" value="2"/>
</dbReference>
<dbReference type="GO" id="GO:0016887">
    <property type="term" value="F:ATP hydrolysis activity"/>
    <property type="evidence" value="ECO:0007669"/>
    <property type="project" value="InterPro"/>
</dbReference>
<dbReference type="RefSeq" id="WP_037251856.1">
    <property type="nucleotide sequence ID" value="NZ_QHKI01000092.1"/>
</dbReference>
<dbReference type="InterPro" id="IPR014592">
    <property type="entry name" value="P-loop_UCP034888"/>
</dbReference>
<feature type="domain" description="Endonuclease GajA/Old nuclease/RecF-like AAA" evidence="2">
    <location>
        <begin position="1"/>
        <end position="46"/>
    </location>
</feature>
<dbReference type="AlphaFoldDB" id="A0A428YBC2"/>
<dbReference type="SUPFAM" id="SSF52540">
    <property type="entry name" value="P-loop containing nucleoside triphosphate hydrolases"/>
    <property type="match status" value="1"/>
</dbReference>
<protein>
    <submittedName>
        <fullName evidence="4">DUF3696 domain-containing protein</fullName>
    </submittedName>
</protein>
<evidence type="ECO:0000313" key="4">
    <source>
        <dbReference type="EMBL" id="RSM64877.1"/>
    </source>
</evidence>
<dbReference type="PIRSF" id="PIRSF034888">
    <property type="entry name" value="P-loop_UCP034888"/>
    <property type="match status" value="1"/>
</dbReference>
<name>A0A428YBC2_KIBAR</name>
<dbReference type="InterPro" id="IPR022532">
    <property type="entry name" value="DUF3696"/>
</dbReference>
<accession>A0A428YBC2</accession>
<dbReference type="PANTHER" id="PTHR43581">
    <property type="entry name" value="ATP/GTP PHOSPHATASE"/>
    <property type="match status" value="1"/>
</dbReference>
<dbReference type="Pfam" id="PF13304">
    <property type="entry name" value="AAA_21"/>
    <property type="match status" value="1"/>
</dbReference>
<evidence type="ECO:0000259" key="1">
    <source>
        <dbReference type="Pfam" id="PF12476"/>
    </source>
</evidence>
<feature type="domain" description="DUF3696" evidence="1">
    <location>
        <begin position="325"/>
        <end position="373"/>
    </location>
</feature>
<dbReference type="EMBL" id="QHKI01000092">
    <property type="protein sequence ID" value="RSM64877.1"/>
    <property type="molecule type" value="Genomic_DNA"/>
</dbReference>
<dbReference type="Pfam" id="PF13175">
    <property type="entry name" value="AAA_15"/>
    <property type="match status" value="1"/>
</dbReference>
<dbReference type="InterPro" id="IPR051396">
    <property type="entry name" value="Bact_Antivir_Def_Nuclease"/>
</dbReference>
<dbReference type="PANTHER" id="PTHR43581:SF2">
    <property type="entry name" value="EXCINUCLEASE ATPASE SUBUNIT"/>
    <property type="match status" value="1"/>
</dbReference>
<evidence type="ECO:0000259" key="3">
    <source>
        <dbReference type="Pfam" id="PF13304"/>
    </source>
</evidence>
<reference evidence="4 5" key="1">
    <citation type="submission" date="2018-05" db="EMBL/GenBank/DDBJ databases">
        <title>Evolution of GPA BGCs.</title>
        <authorList>
            <person name="Waglechner N."/>
            <person name="Wright G.D."/>
        </authorList>
    </citation>
    <scope>NUCLEOTIDE SEQUENCE [LARGE SCALE GENOMIC DNA]</scope>
    <source>
        <strain evidence="4 5">A82846</strain>
    </source>
</reference>